<reference evidence="1 2" key="1">
    <citation type="submission" date="2020-08" db="EMBL/GenBank/DDBJ databases">
        <title>Aphidius gifuensis genome sequencing and assembly.</title>
        <authorList>
            <person name="Du Z."/>
        </authorList>
    </citation>
    <scope>NUCLEOTIDE SEQUENCE [LARGE SCALE GENOMIC DNA]</scope>
    <source>
        <strain evidence="1">YNYX2018</strain>
        <tissue evidence="1">Adults</tissue>
    </source>
</reference>
<dbReference type="EMBL" id="JACMRX010000001">
    <property type="protein sequence ID" value="KAF7997978.1"/>
    <property type="molecule type" value="Genomic_DNA"/>
</dbReference>
<keyword evidence="2" id="KW-1185">Reference proteome</keyword>
<proteinExistence type="predicted"/>
<organism evidence="1 2">
    <name type="scientific">Aphidius gifuensis</name>
    <name type="common">Parasitoid wasp</name>
    <dbReference type="NCBI Taxonomy" id="684658"/>
    <lineage>
        <taxon>Eukaryota</taxon>
        <taxon>Metazoa</taxon>
        <taxon>Ecdysozoa</taxon>
        <taxon>Arthropoda</taxon>
        <taxon>Hexapoda</taxon>
        <taxon>Insecta</taxon>
        <taxon>Pterygota</taxon>
        <taxon>Neoptera</taxon>
        <taxon>Endopterygota</taxon>
        <taxon>Hymenoptera</taxon>
        <taxon>Apocrita</taxon>
        <taxon>Ichneumonoidea</taxon>
        <taxon>Braconidae</taxon>
        <taxon>Aphidiinae</taxon>
        <taxon>Aphidius</taxon>
    </lineage>
</organism>
<evidence type="ECO:0000313" key="1">
    <source>
        <dbReference type="EMBL" id="KAF7997978.1"/>
    </source>
</evidence>
<dbReference type="AlphaFoldDB" id="A0A834Y2B0"/>
<protein>
    <submittedName>
        <fullName evidence="1">Uncharacterized protein</fullName>
    </submittedName>
</protein>
<dbReference type="Proteomes" id="UP000639338">
    <property type="component" value="Unassembled WGS sequence"/>
</dbReference>
<accession>A0A834Y2B0</accession>
<name>A0A834Y2B0_APHGI</name>
<gene>
    <name evidence="1" type="ORF">HCN44_009376</name>
</gene>
<evidence type="ECO:0000313" key="2">
    <source>
        <dbReference type="Proteomes" id="UP000639338"/>
    </source>
</evidence>
<sequence length="535" mass="61743">MWGDLKYSIRRKAENDDDNNNLIKNMSYYWNKTNSLLEDVSTDEWSSLHGTFPNTMSNFQRTIDNSDNKTNNEICLQNSKKQIISAILLLTRNNYQCLNNQLQNYYEFIKSEILLNHNVVLNYPSCSKKDETPLKILNCIDNEISKKNKQNSDKIYQDLLKTMNKKNTTIIKQLNDCINNNVTKHLDKIVSNTTNNFYSCIKNSEKKLNTETKSNSKLPTSQLSNNEHKKLSSLYNYQIKIMEENILERKNLFRLFEVNARSYQSDIVWSIEDASNKSVRCCLGIPRAAIGRASIIANDRSDECFTSVLSKYNQSIITQIKINRTYARGNSLGQYKSSLTLYNNQLNIFKENITKQNIDLSIIELETRSYQDDVVWSIEDGTNKSIDCCLNFPRQKIIAAGDDANFKTNQCFQSVSSKFNQSIISYLKAIQSGNSIFENCYMINKSTESILKCIDNLVLNDKSNDAKSSYEILILLLQGKFNYAMMAMTSCLRRVKIHFKSSISLAQINFNECIVNNKDYNCYASHDNVDDFTNW</sequence>
<comment type="caution">
    <text evidence="1">The sequence shown here is derived from an EMBL/GenBank/DDBJ whole genome shotgun (WGS) entry which is preliminary data.</text>
</comment>